<accession>A0A0R3TLG9</accession>
<feature type="region of interest" description="Disordered" evidence="1">
    <location>
        <begin position="66"/>
        <end position="98"/>
    </location>
</feature>
<dbReference type="AlphaFoldDB" id="A0A0R3TLG9"/>
<reference evidence="2 3" key="2">
    <citation type="submission" date="2018-11" db="EMBL/GenBank/DDBJ databases">
        <authorList>
            <consortium name="Pathogen Informatics"/>
        </authorList>
    </citation>
    <scope>NUCLEOTIDE SEQUENCE [LARGE SCALE GENOMIC DNA]</scope>
</reference>
<organism evidence="4">
    <name type="scientific">Rodentolepis nana</name>
    <name type="common">Dwarf tapeworm</name>
    <name type="synonym">Hymenolepis nana</name>
    <dbReference type="NCBI Taxonomy" id="102285"/>
    <lineage>
        <taxon>Eukaryota</taxon>
        <taxon>Metazoa</taxon>
        <taxon>Spiralia</taxon>
        <taxon>Lophotrochozoa</taxon>
        <taxon>Platyhelminthes</taxon>
        <taxon>Cestoda</taxon>
        <taxon>Eucestoda</taxon>
        <taxon>Cyclophyllidea</taxon>
        <taxon>Hymenolepididae</taxon>
        <taxon>Rodentolepis</taxon>
    </lineage>
</organism>
<evidence type="ECO:0000256" key="1">
    <source>
        <dbReference type="SAM" id="MobiDB-lite"/>
    </source>
</evidence>
<dbReference type="WBParaSite" id="HNAJ_0000809101-mRNA-1">
    <property type="protein sequence ID" value="HNAJ_0000809101-mRNA-1"/>
    <property type="gene ID" value="HNAJ_0000809101"/>
</dbReference>
<reference evidence="4" key="1">
    <citation type="submission" date="2017-02" db="UniProtKB">
        <authorList>
            <consortium name="WormBaseParasite"/>
        </authorList>
    </citation>
    <scope>IDENTIFICATION</scope>
</reference>
<evidence type="ECO:0000313" key="4">
    <source>
        <dbReference type="WBParaSite" id="HNAJ_0000809101-mRNA-1"/>
    </source>
</evidence>
<name>A0A0R3TLG9_RODNA</name>
<gene>
    <name evidence="2" type="ORF">HNAJ_LOCUS8087</name>
</gene>
<sequence length="98" mass="11242">MIILKINHADKVFINWPHWREDVSYFDTDDDNDDADCDEGSNVYEEIETVVVTSSEEDVYDEIYSDGREADRGDNEMHYVTSSNDDDNTEVVDSPGPD</sequence>
<feature type="compositionally biased region" description="Basic and acidic residues" evidence="1">
    <location>
        <begin position="66"/>
        <end position="77"/>
    </location>
</feature>
<dbReference type="EMBL" id="UZAE01012192">
    <property type="protein sequence ID" value="VDO03947.1"/>
    <property type="molecule type" value="Genomic_DNA"/>
</dbReference>
<keyword evidence="3" id="KW-1185">Reference proteome</keyword>
<evidence type="ECO:0000313" key="3">
    <source>
        <dbReference type="Proteomes" id="UP000278807"/>
    </source>
</evidence>
<protein>
    <submittedName>
        <fullName evidence="4">H/ACA ribonucleoprotein complex subunit</fullName>
    </submittedName>
</protein>
<proteinExistence type="predicted"/>
<evidence type="ECO:0000313" key="2">
    <source>
        <dbReference type="EMBL" id="VDO03947.1"/>
    </source>
</evidence>
<dbReference type="Proteomes" id="UP000278807">
    <property type="component" value="Unassembled WGS sequence"/>
</dbReference>